<gene>
    <name evidence="6" type="ORF">ACFPFU_22830</name>
</gene>
<sequence length="453" mass="52686">MAGFCDHKRDRHVVIIGNGIAGITCARHLRKKDHHARITIISGETPYFFSRTALMYVYMGHMRFEHIKPYEDWFWKKNRFDLVHEWVEKVDFEKKSIVLGNRELAYDILVLATGSKPRMFDYPGMDLKGVQGLYSFQDLQRMEKNTENIQKAVVVGGGLIGIELAEMLKTRKIAVTMLVRENNYWDNVLPEEEARLINRHIREHHVDLRLGVELRSVEADKEGKISAVTTSSGEEIACQFAGIAIGVKPNIDLFRESPLDTGEGILTDACFRTNVENVFAIGDCVEFRDIPGADRKKIEQVWYTARMHGETLAYNLTADKPVKYSPGVWFNSAKFFDIEYQTYGFIPPVHVKGQRSFYWEHREGRMCFRMLYDDRSKAILGINSLGMRWRHAFFDKAIREGWHIDKVMQGLEQANFNPEFFEPYYMEIIEAYNQQYGTAIKTRKRSFLSRLFN</sequence>
<dbReference type="Proteomes" id="UP001595818">
    <property type="component" value="Unassembled WGS sequence"/>
</dbReference>
<dbReference type="InterPro" id="IPR036188">
    <property type="entry name" value="FAD/NAD-bd_sf"/>
</dbReference>
<dbReference type="PRINTS" id="PR00368">
    <property type="entry name" value="FADPNR"/>
</dbReference>
<evidence type="ECO:0000256" key="3">
    <source>
        <dbReference type="ARBA" id="ARBA00022630"/>
    </source>
</evidence>
<feature type="domain" description="FAD/NAD(P)-binding" evidence="5">
    <location>
        <begin position="12"/>
        <end position="309"/>
    </location>
</feature>
<evidence type="ECO:0000256" key="4">
    <source>
        <dbReference type="ARBA" id="ARBA00022827"/>
    </source>
</evidence>
<dbReference type="Gene3D" id="3.50.50.60">
    <property type="entry name" value="FAD/NAD(P)-binding domain"/>
    <property type="match status" value="2"/>
</dbReference>
<dbReference type="Pfam" id="PF07992">
    <property type="entry name" value="Pyr_redox_2"/>
    <property type="match status" value="1"/>
</dbReference>
<reference evidence="7" key="1">
    <citation type="journal article" date="2019" name="Int. J. Syst. Evol. Microbiol.">
        <title>The Global Catalogue of Microorganisms (GCM) 10K type strain sequencing project: providing services to taxonomists for standard genome sequencing and annotation.</title>
        <authorList>
            <consortium name="The Broad Institute Genomics Platform"/>
            <consortium name="The Broad Institute Genome Sequencing Center for Infectious Disease"/>
            <person name="Wu L."/>
            <person name="Ma J."/>
        </authorList>
    </citation>
    <scope>NUCLEOTIDE SEQUENCE [LARGE SCALE GENOMIC DNA]</scope>
    <source>
        <strain evidence="7">CGMCC 4.7466</strain>
    </source>
</reference>
<name>A0ABV9T7Z0_9BACT</name>
<keyword evidence="4" id="KW-0274">FAD</keyword>
<evidence type="ECO:0000259" key="5">
    <source>
        <dbReference type="Pfam" id="PF07992"/>
    </source>
</evidence>
<proteinExistence type="inferred from homology"/>
<keyword evidence="3" id="KW-0285">Flavoprotein</keyword>
<dbReference type="PANTHER" id="PTHR43429:SF3">
    <property type="entry name" value="NITRITE REDUCTASE [NAD(P)H]"/>
    <property type="match status" value="1"/>
</dbReference>
<dbReference type="PANTHER" id="PTHR43429">
    <property type="entry name" value="PYRIDINE NUCLEOTIDE-DISULFIDE OXIDOREDUCTASE DOMAIN-CONTAINING"/>
    <property type="match status" value="1"/>
</dbReference>
<evidence type="ECO:0000313" key="6">
    <source>
        <dbReference type="EMBL" id="MFC4874556.1"/>
    </source>
</evidence>
<dbReference type="EMBL" id="JBHSJJ010000019">
    <property type="protein sequence ID" value="MFC4874556.1"/>
    <property type="molecule type" value="Genomic_DNA"/>
</dbReference>
<evidence type="ECO:0000313" key="7">
    <source>
        <dbReference type="Proteomes" id="UP001595818"/>
    </source>
</evidence>
<comment type="similarity">
    <text evidence="2">Belongs to the FAD-dependent oxidoreductase family.</text>
</comment>
<organism evidence="6 7">
    <name type="scientific">Negadavirga shengliensis</name>
    <dbReference type="NCBI Taxonomy" id="1389218"/>
    <lineage>
        <taxon>Bacteria</taxon>
        <taxon>Pseudomonadati</taxon>
        <taxon>Bacteroidota</taxon>
        <taxon>Cytophagia</taxon>
        <taxon>Cytophagales</taxon>
        <taxon>Cyclobacteriaceae</taxon>
        <taxon>Negadavirga</taxon>
    </lineage>
</organism>
<dbReference type="PRINTS" id="PR00411">
    <property type="entry name" value="PNDRDTASEI"/>
</dbReference>
<protein>
    <submittedName>
        <fullName evidence="6">NAD(P)/FAD-dependent oxidoreductase</fullName>
    </submittedName>
</protein>
<evidence type="ECO:0000256" key="2">
    <source>
        <dbReference type="ARBA" id="ARBA00006442"/>
    </source>
</evidence>
<dbReference type="RefSeq" id="WP_377068517.1">
    <property type="nucleotide sequence ID" value="NZ_JBHSJJ010000019.1"/>
</dbReference>
<comment type="cofactor">
    <cofactor evidence="1">
        <name>FAD</name>
        <dbReference type="ChEBI" id="CHEBI:57692"/>
    </cofactor>
</comment>
<dbReference type="InterPro" id="IPR050260">
    <property type="entry name" value="FAD-bd_OxRdtase"/>
</dbReference>
<evidence type="ECO:0000256" key="1">
    <source>
        <dbReference type="ARBA" id="ARBA00001974"/>
    </source>
</evidence>
<comment type="caution">
    <text evidence="6">The sequence shown here is derived from an EMBL/GenBank/DDBJ whole genome shotgun (WGS) entry which is preliminary data.</text>
</comment>
<dbReference type="InterPro" id="IPR023753">
    <property type="entry name" value="FAD/NAD-binding_dom"/>
</dbReference>
<dbReference type="SUPFAM" id="SSF51905">
    <property type="entry name" value="FAD/NAD(P)-binding domain"/>
    <property type="match status" value="1"/>
</dbReference>
<keyword evidence="7" id="KW-1185">Reference proteome</keyword>
<accession>A0ABV9T7Z0</accession>